<evidence type="ECO:0000259" key="6">
    <source>
        <dbReference type="Pfam" id="PF13458"/>
    </source>
</evidence>
<evidence type="ECO:0000256" key="3">
    <source>
        <dbReference type="ARBA" id="ARBA00022729"/>
    </source>
</evidence>
<sequence length="386" mass="40747">MRFPPRFARRAVLSALVLACAAGASGAALAQEIVKIGVASPLTGSAAAYGKDIESGVRMAVDEANAGHPVIGGKPVKFVVDSQDDQGDPRVGVQVAQQLVDDHVAAVVGHFNSGTTLPASKIYAKAGIPMLTPAATNPDITRAGLDTVYRVIANDIQNAGNAGEYAAVVTKAKRIAIIDDRTAFGQGEADQFEKAVKANGGTVVTREFVSDKAVDFSAQLTRIKSTNADLVFFGGLDAQAAMLVKRMRQLGMRAQFLAGGGVMNANFIRLAGPAGEGASVWEYGQPLARLARGKTFATDFRRKYGVDMLAYAPFAYDAAWIAIRAMQKANSTAPALYNAALKSTRYDGITGTIAFMPNGDLKQPSSTLYEVKRAAWVPVTTRQSVE</sequence>
<keyword evidence="4" id="KW-0029">Amino-acid transport</keyword>
<dbReference type="InterPro" id="IPR028082">
    <property type="entry name" value="Peripla_BP_I"/>
</dbReference>
<evidence type="ECO:0000256" key="4">
    <source>
        <dbReference type="ARBA" id="ARBA00022970"/>
    </source>
</evidence>
<organism evidence="7 8">
    <name type="scientific">Burkholderia gladioli</name>
    <name type="common">Pseudomonas marginata</name>
    <name type="synonym">Phytomonas marginata</name>
    <dbReference type="NCBI Taxonomy" id="28095"/>
    <lineage>
        <taxon>Bacteria</taxon>
        <taxon>Pseudomonadati</taxon>
        <taxon>Pseudomonadota</taxon>
        <taxon>Betaproteobacteria</taxon>
        <taxon>Burkholderiales</taxon>
        <taxon>Burkholderiaceae</taxon>
        <taxon>Burkholderia</taxon>
    </lineage>
</organism>
<keyword evidence="2" id="KW-0813">Transport</keyword>
<comment type="similarity">
    <text evidence="1">Belongs to the leucine-binding protein family.</text>
</comment>
<dbReference type="CDD" id="cd06342">
    <property type="entry name" value="PBP1_ABC_LIVBP-like"/>
    <property type="match status" value="1"/>
</dbReference>
<dbReference type="Proteomes" id="UP000220629">
    <property type="component" value="Unassembled WGS sequence"/>
</dbReference>
<reference evidence="8" key="1">
    <citation type="submission" date="2017-09" db="EMBL/GenBank/DDBJ databases">
        <title>FDA dAtabase for Regulatory Grade micrObial Sequences (FDA-ARGOS): Supporting development and validation of Infectious Disease Dx tests.</title>
        <authorList>
            <person name="Minogue T."/>
            <person name="Wolcott M."/>
            <person name="Wasieloski L."/>
            <person name="Aguilar W."/>
            <person name="Moore D."/>
            <person name="Tallon L."/>
            <person name="Sadzewicz L."/>
            <person name="Ott S."/>
            <person name="Zhao X."/>
            <person name="Nagaraj S."/>
            <person name="Vavikolanu K."/>
            <person name="Aluvathingal J."/>
            <person name="Nadendla S."/>
            <person name="Sichtig H."/>
        </authorList>
    </citation>
    <scope>NUCLEOTIDE SEQUENCE [LARGE SCALE GENOMIC DNA]</scope>
    <source>
        <strain evidence="8">FDAARGOS_390</strain>
    </source>
</reference>
<dbReference type="PRINTS" id="PR00337">
    <property type="entry name" value="LEUILEVALBP"/>
</dbReference>
<dbReference type="Pfam" id="PF13458">
    <property type="entry name" value="Peripla_BP_6"/>
    <property type="match status" value="1"/>
</dbReference>
<dbReference type="RefSeq" id="WP_096751736.1">
    <property type="nucleotide sequence ID" value="NZ_CADEPO010000008.1"/>
</dbReference>
<gene>
    <name evidence="7" type="ORF">CRM94_15460</name>
</gene>
<feature type="chain" id="PRO_5012156615" evidence="5">
    <location>
        <begin position="31"/>
        <end position="386"/>
    </location>
</feature>
<feature type="domain" description="Leucine-binding protein" evidence="6">
    <location>
        <begin position="34"/>
        <end position="371"/>
    </location>
</feature>
<dbReference type="AlphaFoldDB" id="A0A2A7SIC1"/>
<proteinExistence type="inferred from homology"/>
<dbReference type="InterPro" id="IPR028081">
    <property type="entry name" value="Leu-bd"/>
</dbReference>
<evidence type="ECO:0000256" key="5">
    <source>
        <dbReference type="SAM" id="SignalP"/>
    </source>
</evidence>
<accession>A0A2A7SIC1</accession>
<evidence type="ECO:0000313" key="8">
    <source>
        <dbReference type="Proteomes" id="UP000220629"/>
    </source>
</evidence>
<name>A0A2A7SIC1_BURGA</name>
<dbReference type="SUPFAM" id="SSF53822">
    <property type="entry name" value="Periplasmic binding protein-like I"/>
    <property type="match status" value="1"/>
</dbReference>
<evidence type="ECO:0000256" key="1">
    <source>
        <dbReference type="ARBA" id="ARBA00010062"/>
    </source>
</evidence>
<evidence type="ECO:0000256" key="2">
    <source>
        <dbReference type="ARBA" id="ARBA00022448"/>
    </source>
</evidence>
<evidence type="ECO:0000313" key="7">
    <source>
        <dbReference type="EMBL" id="PEH43434.1"/>
    </source>
</evidence>
<dbReference type="InterPro" id="IPR000709">
    <property type="entry name" value="Leu_Ile_Val-bd"/>
</dbReference>
<dbReference type="EMBL" id="PDDY01000001">
    <property type="protein sequence ID" value="PEH43434.1"/>
    <property type="molecule type" value="Genomic_DNA"/>
</dbReference>
<dbReference type="PANTHER" id="PTHR47151">
    <property type="entry name" value="LEU/ILE/VAL-BINDING ABC TRANSPORTER SUBUNIT"/>
    <property type="match status" value="1"/>
</dbReference>
<comment type="caution">
    <text evidence="7">The sequence shown here is derived from an EMBL/GenBank/DDBJ whole genome shotgun (WGS) entry which is preliminary data.</text>
</comment>
<dbReference type="Gene3D" id="3.40.50.2300">
    <property type="match status" value="2"/>
</dbReference>
<protein>
    <submittedName>
        <fullName evidence="7">Branched-chain amino acid ABC transporter substrate-binding protein</fullName>
    </submittedName>
</protein>
<feature type="signal peptide" evidence="5">
    <location>
        <begin position="1"/>
        <end position="30"/>
    </location>
</feature>
<dbReference type="GO" id="GO:0006865">
    <property type="term" value="P:amino acid transport"/>
    <property type="evidence" value="ECO:0007669"/>
    <property type="project" value="UniProtKB-KW"/>
</dbReference>
<keyword evidence="3 5" id="KW-0732">Signal</keyword>
<dbReference type="PANTHER" id="PTHR47151:SF2">
    <property type="entry name" value="AMINO ACID BINDING PROTEIN"/>
    <property type="match status" value="1"/>
</dbReference>